<dbReference type="InterPro" id="IPR050645">
    <property type="entry name" value="Histidine_acid_phosphatase"/>
</dbReference>
<evidence type="ECO:0000256" key="8">
    <source>
        <dbReference type="SAM" id="Phobius"/>
    </source>
</evidence>
<dbReference type="SUPFAM" id="SSF53254">
    <property type="entry name" value="Phosphoglycerate mutase-like"/>
    <property type="match status" value="1"/>
</dbReference>
<evidence type="ECO:0000313" key="11">
    <source>
        <dbReference type="WBParaSite" id="MBELARI_LOCUS5877"/>
    </source>
</evidence>
<dbReference type="WBParaSite" id="MBELARI_LOCUS5877">
    <property type="protein sequence ID" value="MBELARI_LOCUS5877"/>
    <property type="gene ID" value="MBELARI_LOCUS5877"/>
</dbReference>
<evidence type="ECO:0000256" key="7">
    <source>
        <dbReference type="ARBA" id="ARBA00023180"/>
    </source>
</evidence>
<keyword evidence="8" id="KW-0812">Transmembrane</keyword>
<name>A0AAF3FG92_9BILA</name>
<proteinExistence type="inferred from homology"/>
<evidence type="ECO:0000256" key="6">
    <source>
        <dbReference type="ARBA" id="ARBA00023157"/>
    </source>
</evidence>
<dbReference type="Pfam" id="PF01791">
    <property type="entry name" value="DeoC"/>
    <property type="match status" value="1"/>
</dbReference>
<dbReference type="Proteomes" id="UP000887575">
    <property type="component" value="Unassembled WGS sequence"/>
</dbReference>
<keyword evidence="4 9" id="KW-0732">Signal</keyword>
<dbReference type="CDD" id="cd07061">
    <property type="entry name" value="HP_HAP_like"/>
    <property type="match status" value="1"/>
</dbReference>
<dbReference type="GO" id="GO:0003993">
    <property type="term" value="F:acid phosphatase activity"/>
    <property type="evidence" value="ECO:0007669"/>
    <property type="project" value="UniProtKB-EC"/>
</dbReference>
<keyword evidence="8" id="KW-0472">Membrane</keyword>
<accession>A0AAF3FG92</accession>
<reference evidence="11" key="1">
    <citation type="submission" date="2024-02" db="UniProtKB">
        <authorList>
            <consortium name="WormBaseParasite"/>
        </authorList>
    </citation>
    <scope>IDENTIFICATION</scope>
</reference>
<dbReference type="AlphaFoldDB" id="A0AAF3FG92"/>
<keyword evidence="5" id="KW-0378">Hydrolase</keyword>
<dbReference type="Gene3D" id="3.20.20.70">
    <property type="entry name" value="Aldolase class I"/>
    <property type="match status" value="1"/>
</dbReference>
<dbReference type="InterPro" id="IPR013785">
    <property type="entry name" value="Aldolase_TIM"/>
</dbReference>
<keyword evidence="10" id="KW-1185">Reference proteome</keyword>
<comment type="similarity">
    <text evidence="2">Belongs to the histidine acid phosphatase family.</text>
</comment>
<sequence>MFLLVFLLFAASSAQSKQLVHVQTVFRHGARAPLYEFSSDVARQHYFRGFGQLSDLGLANGKHLGELFFHKYVATGFLDYRMRPDQVWFRSSPKERCLMTATEVARGMFPRNISVPILTYPTTEDDELLYPRVCDDQMAISEKTFGTKSWPEIFTKICRDTVNATLLGNYTRDYLEALKVEKYEGLRVPDWVRSSPGAEEIEQCFYEFMHNLCGVGRWKNVEVIKTKTGLLVNHLLSNASRAWRCHTNTSKEGDHCAHFQKFHAYSTHDSVVLPLAESLGILSALNNRLPEYTSGIIIELWDQNGSPYVKVYYRMSPRSHEVLDVSSQVRKCETDECPLAVFISCCDEYRLEKLSNVCSNAVKDGPKYGLLFWIFVALTLLLLIVVITLAALFKKERAKNSYRVLAKLIPGSDFIKTSTGKESVNATLEVAYVMCQAIKRWHELTGEKVGFKPAGGIKTTEEALEYVALIKEILGDEWLNPELFRIGASSLLDDCLKHL</sequence>
<dbReference type="Gene3D" id="3.40.50.1240">
    <property type="entry name" value="Phosphoglycerate mutase-like"/>
    <property type="match status" value="1"/>
</dbReference>
<dbReference type="PROSITE" id="PS00616">
    <property type="entry name" value="HIS_ACID_PHOSPHAT_1"/>
    <property type="match status" value="1"/>
</dbReference>
<dbReference type="SUPFAM" id="SSF51569">
    <property type="entry name" value="Aldolase"/>
    <property type="match status" value="1"/>
</dbReference>
<comment type="catalytic activity">
    <reaction evidence="1">
        <text>a phosphate monoester + H2O = an alcohol + phosphate</text>
        <dbReference type="Rhea" id="RHEA:15017"/>
        <dbReference type="ChEBI" id="CHEBI:15377"/>
        <dbReference type="ChEBI" id="CHEBI:30879"/>
        <dbReference type="ChEBI" id="CHEBI:43474"/>
        <dbReference type="ChEBI" id="CHEBI:67140"/>
        <dbReference type="EC" id="3.1.3.2"/>
    </reaction>
</comment>
<evidence type="ECO:0000256" key="4">
    <source>
        <dbReference type="ARBA" id="ARBA00022729"/>
    </source>
</evidence>
<keyword evidence="8" id="KW-1133">Transmembrane helix</keyword>
<dbReference type="InterPro" id="IPR002915">
    <property type="entry name" value="DeoC/FbaB/LacD_aldolase"/>
</dbReference>
<evidence type="ECO:0000256" key="9">
    <source>
        <dbReference type="SAM" id="SignalP"/>
    </source>
</evidence>
<evidence type="ECO:0000256" key="2">
    <source>
        <dbReference type="ARBA" id="ARBA00005375"/>
    </source>
</evidence>
<keyword evidence="6" id="KW-1015">Disulfide bond</keyword>
<dbReference type="GO" id="GO:0016829">
    <property type="term" value="F:lyase activity"/>
    <property type="evidence" value="ECO:0007669"/>
    <property type="project" value="InterPro"/>
</dbReference>
<dbReference type="InterPro" id="IPR033379">
    <property type="entry name" value="Acid_Pase_AS"/>
</dbReference>
<organism evidence="10 11">
    <name type="scientific">Mesorhabditis belari</name>
    <dbReference type="NCBI Taxonomy" id="2138241"/>
    <lineage>
        <taxon>Eukaryota</taxon>
        <taxon>Metazoa</taxon>
        <taxon>Ecdysozoa</taxon>
        <taxon>Nematoda</taxon>
        <taxon>Chromadorea</taxon>
        <taxon>Rhabditida</taxon>
        <taxon>Rhabditina</taxon>
        <taxon>Rhabditomorpha</taxon>
        <taxon>Rhabditoidea</taxon>
        <taxon>Rhabditidae</taxon>
        <taxon>Mesorhabditinae</taxon>
        <taxon>Mesorhabditis</taxon>
    </lineage>
</organism>
<keyword evidence="7" id="KW-0325">Glycoprotein</keyword>
<dbReference type="Pfam" id="PF00328">
    <property type="entry name" value="His_Phos_2"/>
    <property type="match status" value="1"/>
</dbReference>
<feature type="signal peptide" evidence="9">
    <location>
        <begin position="1"/>
        <end position="16"/>
    </location>
</feature>
<dbReference type="SMART" id="SM01133">
    <property type="entry name" value="DeoC"/>
    <property type="match status" value="1"/>
</dbReference>
<evidence type="ECO:0000256" key="1">
    <source>
        <dbReference type="ARBA" id="ARBA00000032"/>
    </source>
</evidence>
<dbReference type="InterPro" id="IPR000560">
    <property type="entry name" value="His_Pase_clade-2"/>
</dbReference>
<evidence type="ECO:0000256" key="5">
    <source>
        <dbReference type="ARBA" id="ARBA00022801"/>
    </source>
</evidence>
<evidence type="ECO:0000256" key="3">
    <source>
        <dbReference type="ARBA" id="ARBA00012646"/>
    </source>
</evidence>
<dbReference type="EC" id="3.1.3.2" evidence="3"/>
<dbReference type="PANTHER" id="PTHR11567">
    <property type="entry name" value="ACID PHOSPHATASE-RELATED"/>
    <property type="match status" value="1"/>
</dbReference>
<feature type="transmembrane region" description="Helical" evidence="8">
    <location>
        <begin position="370"/>
        <end position="393"/>
    </location>
</feature>
<dbReference type="PANTHER" id="PTHR11567:SF211">
    <property type="entry name" value="PROSTATIC ACID PHOSPHATASE"/>
    <property type="match status" value="1"/>
</dbReference>
<protein>
    <recommendedName>
        <fullName evidence="3">acid phosphatase</fullName>
        <ecNumber evidence="3">3.1.3.2</ecNumber>
    </recommendedName>
</protein>
<evidence type="ECO:0000313" key="10">
    <source>
        <dbReference type="Proteomes" id="UP000887575"/>
    </source>
</evidence>
<feature type="chain" id="PRO_5042235483" description="acid phosphatase" evidence="9">
    <location>
        <begin position="17"/>
        <end position="499"/>
    </location>
</feature>
<dbReference type="InterPro" id="IPR029033">
    <property type="entry name" value="His_PPase_superfam"/>
</dbReference>